<sequence>MVRSRVGMSPGWSLHLVALWTLYGVTGAQSPVTAQCAEDVILECTFPHIHGIKLHRLNITWKMQNAEGVDLLVHSYYAEMDQLQGQDKVYRGRTELYPEGFAKGNASLKLRGIHIQDEGAYICSVTSELGEWSETTLLTVLSSTTKLPIITQYGENITLNCSFEPGSNLQLLTITWQKKEAKGPDLLVHSYYNGMDQLEIQDEAYRGRTQLYPDAFSKGNASLRLRGIRLADGGFYTCHVKPQLGRFTTQMQVIVEESPSVLPPWIWLWLCLLLAIQLLLFIIRKFCSFPLLRWQLSKLLPKTETSKEILLNEMHEKRLEELRKNVHQSPSADSPK</sequence>
<name>A0A9D4B3U8_9SAUR</name>
<reference evidence="10" key="1">
    <citation type="submission" date="2021-09" db="EMBL/GenBank/DDBJ databases">
        <title>The genome of Mauremys mutica provides insights into the evolution of semi-aquatic lifestyle.</title>
        <authorList>
            <person name="Gong S."/>
            <person name="Gao Y."/>
        </authorList>
    </citation>
    <scope>NUCLEOTIDE SEQUENCE</scope>
    <source>
        <strain evidence="10">MM-2020</strain>
        <tissue evidence="10">Muscle</tissue>
    </source>
</reference>
<feature type="domain" description="Ig-like" evidence="9">
    <location>
        <begin position="10"/>
        <end position="139"/>
    </location>
</feature>
<dbReference type="PANTHER" id="PTHR24100:SF155">
    <property type="entry name" value="CD276 ANTIGEN"/>
    <property type="match status" value="1"/>
</dbReference>
<dbReference type="Gene3D" id="2.60.40.10">
    <property type="entry name" value="Immunoglobulins"/>
    <property type="match status" value="2"/>
</dbReference>
<dbReference type="SMART" id="SM00406">
    <property type="entry name" value="IGv"/>
    <property type="match status" value="2"/>
</dbReference>
<keyword evidence="11" id="KW-1185">Reference proteome</keyword>
<feature type="non-terminal residue" evidence="10">
    <location>
        <position position="1"/>
    </location>
</feature>
<dbReference type="FunFam" id="2.60.40.10:FF:000142">
    <property type="entry name" value="V-set domain-containing T-cell activation inhibitor 1"/>
    <property type="match status" value="2"/>
</dbReference>
<comment type="subcellular location">
    <subcellularLocation>
        <location evidence="1">Membrane</location>
    </subcellularLocation>
</comment>
<dbReference type="InterPro" id="IPR007110">
    <property type="entry name" value="Ig-like_dom"/>
</dbReference>
<evidence type="ECO:0000313" key="10">
    <source>
        <dbReference type="EMBL" id="KAH1179534.1"/>
    </source>
</evidence>
<dbReference type="PROSITE" id="PS50835">
    <property type="entry name" value="IG_LIKE"/>
    <property type="match status" value="2"/>
</dbReference>
<evidence type="ECO:0000256" key="7">
    <source>
        <dbReference type="SAM" id="Phobius"/>
    </source>
</evidence>
<dbReference type="GO" id="GO:0009897">
    <property type="term" value="C:external side of plasma membrane"/>
    <property type="evidence" value="ECO:0007669"/>
    <property type="project" value="TreeGrafter"/>
</dbReference>
<dbReference type="GO" id="GO:0001817">
    <property type="term" value="P:regulation of cytokine production"/>
    <property type="evidence" value="ECO:0007669"/>
    <property type="project" value="TreeGrafter"/>
</dbReference>
<evidence type="ECO:0000256" key="8">
    <source>
        <dbReference type="SAM" id="SignalP"/>
    </source>
</evidence>
<keyword evidence="2 8" id="KW-0732">Signal</keyword>
<keyword evidence="7" id="KW-1133">Transmembrane helix</keyword>
<dbReference type="InterPro" id="IPR013106">
    <property type="entry name" value="Ig_V-set"/>
</dbReference>
<dbReference type="GO" id="GO:0050863">
    <property type="term" value="P:regulation of T cell activation"/>
    <property type="evidence" value="ECO:0007669"/>
    <property type="project" value="UniProtKB-ARBA"/>
</dbReference>
<dbReference type="EMBL" id="JAHDVG010000471">
    <property type="protein sequence ID" value="KAH1179534.1"/>
    <property type="molecule type" value="Genomic_DNA"/>
</dbReference>
<accession>A0A9D4B3U8</accession>
<keyword evidence="5" id="KW-0325">Glycoprotein</keyword>
<evidence type="ECO:0000256" key="1">
    <source>
        <dbReference type="ARBA" id="ARBA00004370"/>
    </source>
</evidence>
<proteinExistence type="predicted"/>
<protein>
    <recommendedName>
        <fullName evidence="9">Ig-like domain-containing protein</fullName>
    </recommendedName>
</protein>
<feature type="chain" id="PRO_5039139924" description="Ig-like domain-containing protein" evidence="8">
    <location>
        <begin position="29"/>
        <end position="336"/>
    </location>
</feature>
<dbReference type="InterPro" id="IPR036179">
    <property type="entry name" value="Ig-like_dom_sf"/>
</dbReference>
<evidence type="ECO:0000256" key="2">
    <source>
        <dbReference type="ARBA" id="ARBA00022729"/>
    </source>
</evidence>
<evidence type="ECO:0000313" key="11">
    <source>
        <dbReference type="Proteomes" id="UP000827986"/>
    </source>
</evidence>
<dbReference type="InterPro" id="IPR013783">
    <property type="entry name" value="Ig-like_fold"/>
</dbReference>
<keyword evidence="4" id="KW-1015">Disulfide bond</keyword>
<evidence type="ECO:0000256" key="5">
    <source>
        <dbReference type="ARBA" id="ARBA00023180"/>
    </source>
</evidence>
<feature type="domain" description="Ig-like" evidence="9">
    <location>
        <begin position="154"/>
        <end position="254"/>
    </location>
</feature>
<dbReference type="InterPro" id="IPR003599">
    <property type="entry name" value="Ig_sub"/>
</dbReference>
<dbReference type="InterPro" id="IPR050504">
    <property type="entry name" value="IgSF_BTN/MOG"/>
</dbReference>
<evidence type="ECO:0000256" key="6">
    <source>
        <dbReference type="ARBA" id="ARBA00023319"/>
    </source>
</evidence>
<gene>
    <name evidence="10" type="ORF">KIL84_005584</name>
</gene>
<dbReference type="Proteomes" id="UP000827986">
    <property type="component" value="Unassembled WGS sequence"/>
</dbReference>
<keyword evidence="7" id="KW-0812">Transmembrane</keyword>
<dbReference type="PANTHER" id="PTHR24100">
    <property type="entry name" value="BUTYROPHILIN"/>
    <property type="match status" value="1"/>
</dbReference>
<evidence type="ECO:0000259" key="9">
    <source>
        <dbReference type="PROSITE" id="PS50835"/>
    </source>
</evidence>
<organism evidence="10 11">
    <name type="scientific">Mauremys mutica</name>
    <name type="common">yellowpond turtle</name>
    <dbReference type="NCBI Taxonomy" id="74926"/>
    <lineage>
        <taxon>Eukaryota</taxon>
        <taxon>Metazoa</taxon>
        <taxon>Chordata</taxon>
        <taxon>Craniata</taxon>
        <taxon>Vertebrata</taxon>
        <taxon>Euteleostomi</taxon>
        <taxon>Archelosauria</taxon>
        <taxon>Testudinata</taxon>
        <taxon>Testudines</taxon>
        <taxon>Cryptodira</taxon>
        <taxon>Durocryptodira</taxon>
        <taxon>Testudinoidea</taxon>
        <taxon>Geoemydidae</taxon>
        <taxon>Geoemydinae</taxon>
        <taxon>Mauremys</taxon>
    </lineage>
</organism>
<dbReference type="GO" id="GO:1903037">
    <property type="term" value="P:regulation of leukocyte cell-cell adhesion"/>
    <property type="evidence" value="ECO:0007669"/>
    <property type="project" value="UniProtKB-ARBA"/>
</dbReference>
<feature type="transmembrane region" description="Helical" evidence="7">
    <location>
        <begin position="265"/>
        <end position="283"/>
    </location>
</feature>
<feature type="signal peptide" evidence="8">
    <location>
        <begin position="1"/>
        <end position="28"/>
    </location>
</feature>
<evidence type="ECO:0000256" key="4">
    <source>
        <dbReference type="ARBA" id="ARBA00023157"/>
    </source>
</evidence>
<dbReference type="SUPFAM" id="SSF48726">
    <property type="entry name" value="Immunoglobulin"/>
    <property type="match status" value="2"/>
</dbReference>
<dbReference type="GO" id="GO:0005102">
    <property type="term" value="F:signaling receptor binding"/>
    <property type="evidence" value="ECO:0007669"/>
    <property type="project" value="TreeGrafter"/>
</dbReference>
<keyword evidence="3 7" id="KW-0472">Membrane</keyword>
<keyword evidence="6" id="KW-0393">Immunoglobulin domain</keyword>
<evidence type="ECO:0000256" key="3">
    <source>
        <dbReference type="ARBA" id="ARBA00023136"/>
    </source>
</evidence>
<dbReference type="GO" id="GO:0050852">
    <property type="term" value="P:T cell receptor signaling pathway"/>
    <property type="evidence" value="ECO:0007669"/>
    <property type="project" value="TreeGrafter"/>
</dbReference>
<dbReference type="SMART" id="SM00409">
    <property type="entry name" value="IG"/>
    <property type="match status" value="2"/>
</dbReference>
<dbReference type="AlphaFoldDB" id="A0A9D4B3U8"/>
<comment type="caution">
    <text evidence="10">The sequence shown here is derived from an EMBL/GenBank/DDBJ whole genome shotgun (WGS) entry which is preliminary data.</text>
</comment>
<dbReference type="Pfam" id="PF07686">
    <property type="entry name" value="V-set"/>
    <property type="match status" value="2"/>
</dbReference>